<accession>A0AC58T5G2</accession>
<gene>
    <name evidence="2" type="primary">LOC142172701</name>
</gene>
<keyword evidence="1" id="KW-1185">Reference proteome</keyword>
<evidence type="ECO:0000313" key="2">
    <source>
        <dbReference type="RefSeq" id="XP_075092473.1"/>
    </source>
</evidence>
<evidence type="ECO:0000313" key="1">
    <source>
        <dbReference type="Proteomes" id="UP000790787"/>
    </source>
</evidence>
<dbReference type="Proteomes" id="UP000790787">
    <property type="component" value="Chromosome 18"/>
</dbReference>
<proteinExistence type="predicted"/>
<reference evidence="2" key="2">
    <citation type="submission" date="2025-08" db="UniProtKB">
        <authorList>
            <consortium name="RefSeq"/>
        </authorList>
    </citation>
    <scope>IDENTIFICATION</scope>
    <source>
        <tissue evidence="2">Leaf</tissue>
    </source>
</reference>
<protein>
    <submittedName>
        <fullName evidence="2">Uncharacterized protein LOC142172701</fullName>
    </submittedName>
</protein>
<dbReference type="RefSeq" id="XP_075092473.1">
    <property type="nucleotide sequence ID" value="XM_075236372.1"/>
</dbReference>
<reference evidence="1" key="1">
    <citation type="journal article" date="2014" name="Nat. Commun.">
        <title>The tobacco genome sequence and its comparison with those of tomato and potato.</title>
        <authorList>
            <person name="Sierro N."/>
            <person name="Battey J.N."/>
            <person name="Ouadi S."/>
            <person name="Bakaher N."/>
            <person name="Bovet L."/>
            <person name="Willig A."/>
            <person name="Goepfert S."/>
            <person name="Peitsch M.C."/>
            <person name="Ivanov N.V."/>
        </authorList>
    </citation>
    <scope>NUCLEOTIDE SEQUENCE [LARGE SCALE GENOMIC DNA]</scope>
</reference>
<organism evidence="1 2">
    <name type="scientific">Nicotiana tabacum</name>
    <name type="common">Common tobacco</name>
    <dbReference type="NCBI Taxonomy" id="4097"/>
    <lineage>
        <taxon>Eukaryota</taxon>
        <taxon>Viridiplantae</taxon>
        <taxon>Streptophyta</taxon>
        <taxon>Embryophyta</taxon>
        <taxon>Tracheophyta</taxon>
        <taxon>Spermatophyta</taxon>
        <taxon>Magnoliopsida</taxon>
        <taxon>eudicotyledons</taxon>
        <taxon>Gunneridae</taxon>
        <taxon>Pentapetalae</taxon>
        <taxon>asterids</taxon>
        <taxon>lamiids</taxon>
        <taxon>Solanales</taxon>
        <taxon>Solanaceae</taxon>
        <taxon>Nicotianoideae</taxon>
        <taxon>Nicotianeae</taxon>
        <taxon>Nicotiana</taxon>
    </lineage>
</organism>
<name>A0AC58T5G2_TOBAC</name>
<sequence>MNFIIWNVRGANSAEFKRHYSDMVKMHKPVMLVLLETKMADHKKLTEELQFDMHIQFPTVGHYGSIVIMWRDSSLQVDEVAVNSQGIHAIVKVLPLNPPLFFSAIYASNHIEDRKALWDSLVDISKTHRGSWFVGGDFNEVLKAIDKFRGHPINTQRSNSFWNCINNCHLVYLGFKGSKYTWSNKRYNNRSSLILERIDKCLANNQWINEYPEANITHLPKTHSDHCPMLVNLSNNSYTPLNKPFRFELMWCSHPLFQNLIRDSFKPDFTLIFSTSLFKENALKWNKHTFGNIFHKTKRLLARIPGNPQIIPLAPHYKSLKATSLRSLDFS</sequence>